<dbReference type="EMBL" id="BAAAZC010000019">
    <property type="protein sequence ID" value="GAA3976704.1"/>
    <property type="molecule type" value="Genomic_DNA"/>
</dbReference>
<reference evidence="2" key="1">
    <citation type="journal article" date="2019" name="Int. J. Syst. Evol. Microbiol.">
        <title>The Global Catalogue of Microorganisms (GCM) 10K type strain sequencing project: providing services to taxonomists for standard genome sequencing and annotation.</title>
        <authorList>
            <consortium name="The Broad Institute Genomics Platform"/>
            <consortium name="The Broad Institute Genome Sequencing Center for Infectious Disease"/>
            <person name="Wu L."/>
            <person name="Ma J."/>
        </authorList>
    </citation>
    <scope>NUCLEOTIDE SEQUENCE [LARGE SCALE GENOMIC DNA]</scope>
    <source>
        <strain evidence="2">JCM 16601</strain>
    </source>
</reference>
<organism evidence="1 2">
    <name type="scientific">Mucilaginibacter dorajii</name>
    <dbReference type="NCBI Taxonomy" id="692994"/>
    <lineage>
        <taxon>Bacteria</taxon>
        <taxon>Pseudomonadati</taxon>
        <taxon>Bacteroidota</taxon>
        <taxon>Sphingobacteriia</taxon>
        <taxon>Sphingobacteriales</taxon>
        <taxon>Sphingobacteriaceae</taxon>
        <taxon>Mucilaginibacter</taxon>
    </lineage>
</organism>
<protein>
    <submittedName>
        <fullName evidence="1">Uncharacterized protein</fullName>
    </submittedName>
</protein>
<dbReference type="RefSeq" id="WP_259087252.1">
    <property type="nucleotide sequence ID" value="NZ_BAAAZC010000019.1"/>
</dbReference>
<evidence type="ECO:0000313" key="2">
    <source>
        <dbReference type="Proteomes" id="UP001500742"/>
    </source>
</evidence>
<name>A0ABP7Q5P5_9SPHI</name>
<sequence>MLLAFVSVNYLQAGSNNQVGEGTELKYGYRNRVRMQWEIPASMQEFDVFKISQVAEDNINQASCKVLLIPHIADK</sequence>
<dbReference type="Proteomes" id="UP001500742">
    <property type="component" value="Unassembled WGS sequence"/>
</dbReference>
<accession>A0ABP7Q5P5</accession>
<proteinExistence type="predicted"/>
<comment type="caution">
    <text evidence="1">The sequence shown here is derived from an EMBL/GenBank/DDBJ whole genome shotgun (WGS) entry which is preliminary data.</text>
</comment>
<evidence type="ECO:0000313" key="1">
    <source>
        <dbReference type="EMBL" id="GAA3976704.1"/>
    </source>
</evidence>
<keyword evidence="2" id="KW-1185">Reference proteome</keyword>
<gene>
    <name evidence="1" type="ORF">GCM10022210_29390</name>
</gene>